<dbReference type="PANTHER" id="PTHR45661:SF3">
    <property type="entry name" value="IG-LIKE DOMAIN-CONTAINING PROTEIN"/>
    <property type="match status" value="1"/>
</dbReference>
<keyword evidence="4" id="KW-1185">Reference proteome</keyword>
<comment type="caution">
    <text evidence="3">The sequence shown here is derived from an EMBL/GenBank/DDBJ whole genome shotgun (WGS) entry which is preliminary data.</text>
</comment>
<evidence type="ECO:0000313" key="3">
    <source>
        <dbReference type="EMBL" id="MFD2562923.1"/>
    </source>
</evidence>
<dbReference type="NCBIfam" id="TIGR04183">
    <property type="entry name" value="Por_Secre_tail"/>
    <property type="match status" value="1"/>
</dbReference>
<proteinExistence type="predicted"/>
<dbReference type="InterPro" id="IPR032675">
    <property type="entry name" value="LRR_dom_sf"/>
</dbReference>
<dbReference type="RefSeq" id="WP_378291929.1">
    <property type="nucleotide sequence ID" value="NZ_JBHULE010000019.1"/>
</dbReference>
<dbReference type="InterPro" id="IPR026906">
    <property type="entry name" value="LRR_5"/>
</dbReference>
<keyword evidence="1 2" id="KW-0732">Signal</keyword>
<evidence type="ECO:0000313" key="4">
    <source>
        <dbReference type="Proteomes" id="UP001597319"/>
    </source>
</evidence>
<accession>A0ABW5LDF8</accession>
<dbReference type="Pfam" id="PF13306">
    <property type="entry name" value="LRR_5"/>
    <property type="match status" value="2"/>
</dbReference>
<dbReference type="PANTHER" id="PTHR45661">
    <property type="entry name" value="SURFACE ANTIGEN"/>
    <property type="match status" value="1"/>
</dbReference>
<dbReference type="InterPro" id="IPR053139">
    <property type="entry name" value="Surface_bspA-like"/>
</dbReference>
<feature type="signal peptide" evidence="2">
    <location>
        <begin position="1"/>
        <end position="20"/>
    </location>
</feature>
<sequence length="664" mass="69911">MKKQLLLILMILFTSMGGYSQMVGDTFIDSFITYEITSLSPNIVEVINYNPNGGTDVVIPDTVTPASAGKSLMPTYSVTNIDVNAFRSKGLTSAIIGDNVISVASEAFADNSLMSVSFGSNLQTIGFRAFGNNPLTNIELPDSLIQMELRAFETASITTVVIPVNVTSIGLGAFRNNPLSCIVSRPTTAPTITTGGTNDSFNIDRSNIDLTIPTGTGSSYTSAQWTGFNNIIQSDFGATFIADDITYLITGSPNNEVIATNYDTAGGVVVDIPATVINACVSYTVVGIGNNAFSSNNLDSVTIPNTVTTINFAAFANNNLTSITIPDSVTEIGKDAFRNNQLTNVVLSNNLATIGETAFAFNDLTTVIIPDSVTTLDNGAFVQNNNMTTVTIGSGLTSIGDFAFRFNNLNNVVIPDNIIHIGNLAFEQNNIFNLDLGNGVQTIGNNAFSFNIVEHVVIPDSVLSIGDNAFYTTSNARASITLGNSLTTIGAGAFISGSSAPINSVTIPASVTTIGDTAFQIPTLTDVFCEGTTPAIITTGGGADTFSVDRSTIHLHIPSGTMGVYVTDSGALWTGFSPITEGGTLSISEFELANNIAIINTTEGIQITADNDTRLQDYTIYALSGAKISVGNELNINTASLTTGVYLLKLDFDKGTMVKKIVIH</sequence>
<dbReference type="Proteomes" id="UP001597319">
    <property type="component" value="Unassembled WGS sequence"/>
</dbReference>
<name>A0ABW5LDF8_9FLAO</name>
<reference evidence="4" key="1">
    <citation type="journal article" date="2019" name="Int. J. Syst. Evol. Microbiol.">
        <title>The Global Catalogue of Microorganisms (GCM) 10K type strain sequencing project: providing services to taxonomists for standard genome sequencing and annotation.</title>
        <authorList>
            <consortium name="The Broad Institute Genomics Platform"/>
            <consortium name="The Broad Institute Genome Sequencing Center for Infectious Disease"/>
            <person name="Wu L."/>
            <person name="Ma J."/>
        </authorList>
    </citation>
    <scope>NUCLEOTIDE SEQUENCE [LARGE SCALE GENOMIC DNA]</scope>
    <source>
        <strain evidence="4">KCTC 52274</strain>
    </source>
</reference>
<feature type="chain" id="PRO_5045064946" evidence="2">
    <location>
        <begin position="21"/>
        <end position="664"/>
    </location>
</feature>
<protein>
    <submittedName>
        <fullName evidence="3">Leucine-rich repeat domain-containing protein</fullName>
    </submittedName>
</protein>
<evidence type="ECO:0000256" key="2">
    <source>
        <dbReference type="SAM" id="SignalP"/>
    </source>
</evidence>
<dbReference type="InterPro" id="IPR026444">
    <property type="entry name" value="Secre_tail"/>
</dbReference>
<dbReference type="SUPFAM" id="SSF52058">
    <property type="entry name" value="L domain-like"/>
    <property type="match status" value="1"/>
</dbReference>
<dbReference type="Gene3D" id="3.80.10.10">
    <property type="entry name" value="Ribonuclease Inhibitor"/>
    <property type="match status" value="4"/>
</dbReference>
<organism evidence="3 4">
    <name type="scientific">Aquimarina rubra</name>
    <dbReference type="NCBI Taxonomy" id="1920033"/>
    <lineage>
        <taxon>Bacteria</taxon>
        <taxon>Pseudomonadati</taxon>
        <taxon>Bacteroidota</taxon>
        <taxon>Flavobacteriia</taxon>
        <taxon>Flavobacteriales</taxon>
        <taxon>Flavobacteriaceae</taxon>
        <taxon>Aquimarina</taxon>
    </lineage>
</organism>
<dbReference type="EMBL" id="JBHULE010000019">
    <property type="protein sequence ID" value="MFD2562923.1"/>
    <property type="molecule type" value="Genomic_DNA"/>
</dbReference>
<evidence type="ECO:0000256" key="1">
    <source>
        <dbReference type="ARBA" id="ARBA00022729"/>
    </source>
</evidence>
<gene>
    <name evidence="3" type="ORF">ACFSR1_09625</name>
</gene>
<dbReference type="Gene3D" id="3.40.50.12480">
    <property type="match status" value="1"/>
</dbReference>